<comment type="caution">
    <text evidence="3">The sequence shown here is derived from an EMBL/GenBank/DDBJ whole genome shotgun (WGS) entry which is preliminary data.</text>
</comment>
<evidence type="ECO:0008006" key="5">
    <source>
        <dbReference type="Google" id="ProtNLM"/>
    </source>
</evidence>
<evidence type="ECO:0000313" key="3">
    <source>
        <dbReference type="EMBL" id="KAK5540862.1"/>
    </source>
</evidence>
<keyword evidence="2" id="KW-0472">Membrane</keyword>
<dbReference type="InterPro" id="IPR001128">
    <property type="entry name" value="Cyt_P450"/>
</dbReference>
<protein>
    <recommendedName>
        <fullName evidence="5">Cytochrome P450</fullName>
    </recommendedName>
</protein>
<dbReference type="AlphaFoldDB" id="A0AAV9QDQ9"/>
<dbReference type="SUPFAM" id="SSF48264">
    <property type="entry name" value="Cytochrome P450"/>
    <property type="match status" value="1"/>
</dbReference>
<dbReference type="EMBL" id="JAXLQG010000004">
    <property type="protein sequence ID" value="KAK5540862.1"/>
    <property type="molecule type" value="Genomic_DNA"/>
</dbReference>
<sequence length="513" mass="58593">MLFSIYLPLIAVFMLILKPLYDYLRDPKLLRRFPNASLISGFTNLWFVWEASKGRRYLALQGKHENSPYGRKPVLRIGPNHLSFVEPRAIKDIHGHGTVMEKAWHYDLIAASHRHLADVVDRNEHKRKRKVLAAAFSQSSVETYDHILAEKTRAFVSQMDRRCCVKPVGLINPTPDSPTVDYRRWAILYTQEVIAALGFSEDLGFLRLGDDLTTAERPDGTLYQVHYRDALEGGMHKDCVLIAFPEWYKFLVGWATTFLPRYRRYAIRSQGFSDICRHLTRKRVRRDEQGEKLHDFFNALLYTRGGGRNNYPFGELLAEANVILNAGSDSTGIAMTNTIYSLIQNPRALTELRHELDGALDEDDVVAPYEKLKHLRYLRAVLDESMRMNAPSQFSLPRKTPPGGASIAGHWIEGDVGVSTATHAIHMDPNIWGDPSVFRPERWLDEAGKELQQFFLVFTTGPRGCIGRNVTYLEQYVMLASFVHRTRLCADKIRDRGHDYRSTAIADLEKGAT</sequence>
<dbReference type="GO" id="GO:0016705">
    <property type="term" value="F:oxidoreductase activity, acting on paired donors, with incorporation or reduction of molecular oxygen"/>
    <property type="evidence" value="ECO:0007669"/>
    <property type="project" value="InterPro"/>
</dbReference>
<dbReference type="GO" id="GO:0020037">
    <property type="term" value="F:heme binding"/>
    <property type="evidence" value="ECO:0007669"/>
    <property type="project" value="InterPro"/>
</dbReference>
<dbReference type="InterPro" id="IPR036396">
    <property type="entry name" value="Cyt_P450_sf"/>
</dbReference>
<keyword evidence="4" id="KW-1185">Reference proteome</keyword>
<keyword evidence="2" id="KW-1133">Transmembrane helix</keyword>
<feature type="transmembrane region" description="Helical" evidence="2">
    <location>
        <begin position="6"/>
        <end position="24"/>
    </location>
</feature>
<dbReference type="PRINTS" id="PR00463">
    <property type="entry name" value="EP450I"/>
</dbReference>
<evidence type="ECO:0000313" key="4">
    <source>
        <dbReference type="Proteomes" id="UP001345827"/>
    </source>
</evidence>
<dbReference type="Gene3D" id="1.10.630.10">
    <property type="entry name" value="Cytochrome P450"/>
    <property type="match status" value="1"/>
</dbReference>
<dbReference type="Pfam" id="PF00067">
    <property type="entry name" value="p450"/>
    <property type="match status" value="1"/>
</dbReference>
<dbReference type="PANTHER" id="PTHR24305:SF172">
    <property type="entry name" value="P450, PUTATIVE (EUROFUNG)-RELATED"/>
    <property type="match status" value="1"/>
</dbReference>
<reference evidence="3 4" key="1">
    <citation type="submission" date="2023-06" db="EMBL/GenBank/DDBJ databases">
        <title>Black Yeasts Isolated from many extreme environments.</title>
        <authorList>
            <person name="Coleine C."/>
            <person name="Stajich J.E."/>
            <person name="Selbmann L."/>
        </authorList>
    </citation>
    <scope>NUCLEOTIDE SEQUENCE [LARGE SCALE GENOMIC DNA]</scope>
    <source>
        <strain evidence="3 4">CCFEE 5887</strain>
    </source>
</reference>
<evidence type="ECO:0000256" key="1">
    <source>
        <dbReference type="PIRSR" id="PIRSR602401-1"/>
    </source>
</evidence>
<dbReference type="InterPro" id="IPR050121">
    <property type="entry name" value="Cytochrome_P450_monoxygenase"/>
</dbReference>
<dbReference type="PANTHER" id="PTHR24305">
    <property type="entry name" value="CYTOCHROME P450"/>
    <property type="match status" value="1"/>
</dbReference>
<keyword evidence="1" id="KW-0479">Metal-binding</keyword>
<comment type="cofactor">
    <cofactor evidence="1">
        <name>heme</name>
        <dbReference type="ChEBI" id="CHEBI:30413"/>
    </cofactor>
</comment>
<dbReference type="Proteomes" id="UP001345827">
    <property type="component" value="Unassembled WGS sequence"/>
</dbReference>
<keyword evidence="2" id="KW-0812">Transmembrane</keyword>
<dbReference type="GO" id="GO:0005506">
    <property type="term" value="F:iron ion binding"/>
    <property type="evidence" value="ECO:0007669"/>
    <property type="project" value="InterPro"/>
</dbReference>
<organism evidence="3 4">
    <name type="scientific">Vermiconidia calcicola</name>
    <dbReference type="NCBI Taxonomy" id="1690605"/>
    <lineage>
        <taxon>Eukaryota</taxon>
        <taxon>Fungi</taxon>
        <taxon>Dikarya</taxon>
        <taxon>Ascomycota</taxon>
        <taxon>Pezizomycotina</taxon>
        <taxon>Dothideomycetes</taxon>
        <taxon>Dothideomycetidae</taxon>
        <taxon>Mycosphaerellales</taxon>
        <taxon>Extremaceae</taxon>
        <taxon>Vermiconidia</taxon>
    </lineage>
</organism>
<dbReference type="GO" id="GO:0004497">
    <property type="term" value="F:monooxygenase activity"/>
    <property type="evidence" value="ECO:0007669"/>
    <property type="project" value="InterPro"/>
</dbReference>
<keyword evidence="1" id="KW-0408">Iron</keyword>
<evidence type="ECO:0000256" key="2">
    <source>
        <dbReference type="SAM" id="Phobius"/>
    </source>
</evidence>
<name>A0AAV9QDQ9_9PEZI</name>
<dbReference type="InterPro" id="IPR002401">
    <property type="entry name" value="Cyt_P450_E_grp-I"/>
</dbReference>
<feature type="binding site" description="axial binding residue" evidence="1">
    <location>
        <position position="465"/>
    </location>
    <ligand>
        <name>heme</name>
        <dbReference type="ChEBI" id="CHEBI:30413"/>
    </ligand>
    <ligandPart>
        <name>Fe</name>
        <dbReference type="ChEBI" id="CHEBI:18248"/>
    </ligandPart>
</feature>
<gene>
    <name evidence="3" type="ORF">LTR25_002639</name>
</gene>
<dbReference type="PRINTS" id="PR00385">
    <property type="entry name" value="P450"/>
</dbReference>
<proteinExistence type="predicted"/>
<accession>A0AAV9QDQ9</accession>
<keyword evidence="1" id="KW-0349">Heme</keyword>